<dbReference type="Proteomes" id="UP001303373">
    <property type="component" value="Chromosome 6"/>
</dbReference>
<accession>A0AAQ3MAK8</accession>
<keyword evidence="1" id="KW-0677">Repeat</keyword>
<organism evidence="4 5">
    <name type="scientific">Acrodontium crateriforme</name>
    <dbReference type="NCBI Taxonomy" id="150365"/>
    <lineage>
        <taxon>Eukaryota</taxon>
        <taxon>Fungi</taxon>
        <taxon>Dikarya</taxon>
        <taxon>Ascomycota</taxon>
        <taxon>Pezizomycotina</taxon>
        <taxon>Dothideomycetes</taxon>
        <taxon>Dothideomycetidae</taxon>
        <taxon>Mycosphaerellales</taxon>
        <taxon>Teratosphaeriaceae</taxon>
        <taxon>Acrodontium</taxon>
    </lineage>
</organism>
<feature type="domain" description="DUF7708" evidence="2">
    <location>
        <begin position="132"/>
        <end position="277"/>
    </location>
</feature>
<gene>
    <name evidence="4" type="ORF">R9X50_00419400</name>
</gene>
<reference evidence="4 5" key="1">
    <citation type="submission" date="2023-11" db="EMBL/GenBank/DDBJ databases">
        <title>An acidophilic fungus is an integral part of prey digestion in a carnivorous sundew plant.</title>
        <authorList>
            <person name="Tsai I.J."/>
        </authorList>
    </citation>
    <scope>NUCLEOTIDE SEQUENCE [LARGE SCALE GENOMIC DNA]</scope>
    <source>
        <strain evidence="4">169a</strain>
    </source>
</reference>
<keyword evidence="5" id="KW-1185">Reference proteome</keyword>
<evidence type="ECO:0000313" key="4">
    <source>
        <dbReference type="EMBL" id="WPH01352.1"/>
    </source>
</evidence>
<dbReference type="PANTHER" id="PTHR40619">
    <property type="entry name" value="FUNGAL STAND N-TERMINAL GOODBYE DOMAIN-CONTAINING PROTEIN"/>
    <property type="match status" value="1"/>
</dbReference>
<evidence type="ECO:0000313" key="5">
    <source>
        <dbReference type="Proteomes" id="UP001303373"/>
    </source>
</evidence>
<proteinExistence type="predicted"/>
<sequence>MTGQSDPPPIVKLDRHPSIDFIDNRLANTDPKFVNITGRYDPASQNYVAPTPPGSAIDTFNASSVQQQKTSFEAAIRKYYESRQGSKLPSVFSTLKTTGFSWDDVIAQANEAEEQYQGLVKKGIVGNLRGRLRNFSKHTDAVKMWMDLLPSDGWQASLACGGIKVVLQAATVLGAIREDMCDALEQIPETIVNAQTLAAAYPDASMLREHTERLYVAILDLLEHFMFWYRKHSFRKLVGAILNGPDYGSQLRAKVSKLKTLESKIDKAAIVNLHAEQALDRDKTTQMAGTLAVNTEMTAEVLNGIKDLLNDRDKNSYYQKELSYLREQLAMKEHMIARERRAKIEGRRALFFHVLGFRQAGALKDLQMTLRIDPTIYDDAQDRAAWMIQSPEVARWLGSSRSRTLIINGGESTHDVQSATSFFTAMMVRSTEASAPAIVLQWFCGQHIEDSIPRMLRSLIGQLIEEMDQEIELPDPRDFGRPSSVEDLAQLFRELLLEQLQHTSVVCILDAVSFYEDQDRSRELCYVFNRLSSMTKRVRTGEACQFKLLVTSPTRAMDISTTTGAMDAIILDCPDEVEGAMVRLDETDLAMQTHRHLSASSGRLQRTTSEIFLPQYELKDECMNE</sequence>
<evidence type="ECO:0000256" key="1">
    <source>
        <dbReference type="ARBA" id="ARBA00022737"/>
    </source>
</evidence>
<dbReference type="Pfam" id="PF24883">
    <property type="entry name" value="NPHP3_N"/>
    <property type="match status" value="1"/>
</dbReference>
<dbReference type="AlphaFoldDB" id="A0AAQ3MAK8"/>
<feature type="domain" description="Nephrocystin 3-like N-terminal" evidence="3">
    <location>
        <begin position="385"/>
        <end position="552"/>
    </location>
</feature>
<dbReference type="InterPro" id="IPR056884">
    <property type="entry name" value="NPHP3-like_N"/>
</dbReference>
<dbReference type="Pfam" id="PF24809">
    <property type="entry name" value="DUF7708"/>
    <property type="match status" value="1"/>
</dbReference>
<protein>
    <submittedName>
        <fullName evidence="4">Uncharacterized protein</fullName>
    </submittedName>
</protein>
<name>A0AAQ3MAK8_9PEZI</name>
<evidence type="ECO:0000259" key="2">
    <source>
        <dbReference type="Pfam" id="PF24809"/>
    </source>
</evidence>
<dbReference type="EMBL" id="CP138585">
    <property type="protein sequence ID" value="WPH01352.1"/>
    <property type="molecule type" value="Genomic_DNA"/>
</dbReference>
<evidence type="ECO:0000259" key="3">
    <source>
        <dbReference type="Pfam" id="PF24883"/>
    </source>
</evidence>
<dbReference type="PANTHER" id="PTHR40619:SF3">
    <property type="entry name" value="FUNGAL STAND N-TERMINAL GOODBYE DOMAIN-CONTAINING PROTEIN"/>
    <property type="match status" value="1"/>
</dbReference>
<dbReference type="InterPro" id="IPR056125">
    <property type="entry name" value="DUF7708"/>
</dbReference>